<feature type="domain" description="Ig-like" evidence="5">
    <location>
        <begin position="563"/>
        <end position="654"/>
    </location>
</feature>
<feature type="domain" description="Ig-like" evidence="5">
    <location>
        <begin position="121"/>
        <end position="192"/>
    </location>
</feature>
<dbReference type="PROSITE" id="PS50835">
    <property type="entry name" value="IG_LIKE"/>
    <property type="match status" value="3"/>
</dbReference>
<dbReference type="SUPFAM" id="SSF48726">
    <property type="entry name" value="Immunoglobulin"/>
    <property type="match status" value="3"/>
</dbReference>
<comment type="caution">
    <text evidence="6">The sequence shown here is derived from an EMBL/GenBank/DDBJ whole genome shotgun (WGS) entry which is preliminary data.</text>
</comment>
<comment type="subcellular location">
    <subcellularLocation>
        <location evidence="1">Cytoplasm</location>
        <location evidence="1">Myofibril</location>
    </subcellularLocation>
</comment>
<dbReference type="InterPro" id="IPR036179">
    <property type="entry name" value="Ig-like_dom_sf"/>
</dbReference>
<evidence type="ECO:0000259" key="5">
    <source>
        <dbReference type="PROSITE" id="PS50835"/>
    </source>
</evidence>
<reference evidence="6" key="1">
    <citation type="submission" date="2021-02" db="EMBL/GenBank/DDBJ databases">
        <authorList>
            <person name="Nowell W R."/>
        </authorList>
    </citation>
    <scope>NUCLEOTIDE SEQUENCE</scope>
</reference>
<accession>A0A819M8N5</accession>
<evidence type="ECO:0000256" key="2">
    <source>
        <dbReference type="ARBA" id="ARBA00006692"/>
    </source>
</evidence>
<evidence type="ECO:0000313" key="6">
    <source>
        <dbReference type="EMBL" id="CAF3975391.1"/>
    </source>
</evidence>
<evidence type="ECO:0000256" key="3">
    <source>
        <dbReference type="ARBA" id="ARBA00023157"/>
    </source>
</evidence>
<dbReference type="SMART" id="SM00408">
    <property type="entry name" value="IGc2"/>
    <property type="match status" value="3"/>
</dbReference>
<sequence>MSFEYEPRFTEPLKASYVIREGQPVKLSCRFDASPNSSIQWLKDGVEIEFESLGISRDFKVIKEVDYTALLIKEAFPEDTGSYIVVIRNTLGEAHSFTQLTVEEFFCRTPESEMSDTPMKPVFVQPLRDTSINEGQQLKLHAAINAHPEPEIIWYRNNIPLKNSRDLTVTYDGQLCTLIKDRCEKENDTGIYRITAVNSMGQAECICQVIVQSKDTQGFREHLQANRSLPIANQSLQTKTTYEENNRHLQSNIMEQTNETQGFHEHLQSNRPIPTINQSLQEENNRHLQSNFIEQSNETQGFHEQRQPNQSSQNKITYEDNNRHLQSNFIEQSNETQGFRGQLQSNRSLTNVNLSLQEENNRHLQSNFMEQSNATQGFHEQLQANRSLPIVIQPPQTRIPHEENNYHIQSSDIQGFREHLQANRSLPNVNQSLLNRIIQEDNNRHLQSNTNRSLPNVNQSLLNRIIQEDNNRHLQSNSNEQSKSQVIYYKDNQSLNNAYEHQIRTERMNHTLEIPKISRNNANFYQRKANSRSGERKHAAMPHVLPTTTTHEPMIVAPTGFPPEFLQVFHDKKTSLGSTIRFEARLTGTPPLNVYWLFQGMPISNLGTNKHYQQNNDNDTYILTINNIRYDDVGKYTLNAENSWGKTTCTAELFVVPTTVRFGKITSNITFIGTNTPFILPNARLCLII</sequence>
<dbReference type="PANTHER" id="PTHR47633:SF4">
    <property type="entry name" value="MYOPALLADIN ISOFORM X1"/>
    <property type="match status" value="1"/>
</dbReference>
<dbReference type="FunFam" id="2.60.40.10:FF:000080">
    <property type="entry name" value="Myosin light chain kinase, smooth muscle"/>
    <property type="match status" value="1"/>
</dbReference>
<dbReference type="FunFam" id="2.60.40.10:FF:000107">
    <property type="entry name" value="Myosin, light chain kinase a"/>
    <property type="match status" value="1"/>
</dbReference>
<dbReference type="InterPro" id="IPR007110">
    <property type="entry name" value="Ig-like_dom"/>
</dbReference>
<evidence type="ECO:0000313" key="7">
    <source>
        <dbReference type="Proteomes" id="UP000663881"/>
    </source>
</evidence>
<name>A0A819M8N5_9BILA</name>
<protein>
    <recommendedName>
        <fullName evidence="5">Ig-like domain-containing protein</fullName>
    </recommendedName>
</protein>
<dbReference type="InterPro" id="IPR013783">
    <property type="entry name" value="Ig-like_fold"/>
</dbReference>
<dbReference type="InterPro" id="IPR013098">
    <property type="entry name" value="Ig_I-set"/>
</dbReference>
<keyword evidence="3" id="KW-1015">Disulfide bond</keyword>
<proteinExistence type="inferred from homology"/>
<dbReference type="AlphaFoldDB" id="A0A819M8N5"/>
<dbReference type="Pfam" id="PF07679">
    <property type="entry name" value="I-set"/>
    <property type="match status" value="4"/>
</dbReference>
<organism evidence="6 7">
    <name type="scientific">Adineta steineri</name>
    <dbReference type="NCBI Taxonomy" id="433720"/>
    <lineage>
        <taxon>Eukaryota</taxon>
        <taxon>Metazoa</taxon>
        <taxon>Spiralia</taxon>
        <taxon>Gnathifera</taxon>
        <taxon>Rotifera</taxon>
        <taxon>Eurotatoria</taxon>
        <taxon>Bdelloidea</taxon>
        <taxon>Adinetida</taxon>
        <taxon>Adinetidae</taxon>
        <taxon>Adineta</taxon>
    </lineage>
</organism>
<dbReference type="GO" id="GO:0030016">
    <property type="term" value="C:myofibril"/>
    <property type="evidence" value="ECO:0007669"/>
    <property type="project" value="UniProtKB-SubCell"/>
</dbReference>
<dbReference type="Proteomes" id="UP000663881">
    <property type="component" value="Unassembled WGS sequence"/>
</dbReference>
<gene>
    <name evidence="6" type="ORF">OKA104_LOCUS28346</name>
</gene>
<dbReference type="EMBL" id="CAJOAY010002732">
    <property type="protein sequence ID" value="CAF3975391.1"/>
    <property type="molecule type" value="Genomic_DNA"/>
</dbReference>
<evidence type="ECO:0000256" key="1">
    <source>
        <dbReference type="ARBA" id="ARBA00004657"/>
    </source>
</evidence>
<dbReference type="InterPro" id="IPR003599">
    <property type="entry name" value="Ig_sub"/>
</dbReference>
<dbReference type="FunFam" id="2.60.40.10:FF:000032">
    <property type="entry name" value="palladin isoform X1"/>
    <property type="match status" value="1"/>
</dbReference>
<dbReference type="Gene3D" id="2.60.40.10">
    <property type="entry name" value="Immunoglobulins"/>
    <property type="match status" value="4"/>
</dbReference>
<dbReference type="InterPro" id="IPR003598">
    <property type="entry name" value="Ig_sub2"/>
</dbReference>
<feature type="domain" description="Ig-like" evidence="5">
    <location>
        <begin position="7"/>
        <end position="103"/>
    </location>
</feature>
<keyword evidence="4" id="KW-0393">Immunoglobulin domain</keyword>
<comment type="similarity">
    <text evidence="2">Belongs to the protein kinase superfamily. CAMK Ser/Thr protein kinase family.</text>
</comment>
<dbReference type="PANTHER" id="PTHR47633">
    <property type="entry name" value="IMMUNOGLOBULIN"/>
    <property type="match status" value="1"/>
</dbReference>
<dbReference type="SMART" id="SM00409">
    <property type="entry name" value="IG"/>
    <property type="match status" value="3"/>
</dbReference>
<evidence type="ECO:0000256" key="4">
    <source>
        <dbReference type="ARBA" id="ARBA00023319"/>
    </source>
</evidence>